<evidence type="ECO:0000256" key="1">
    <source>
        <dbReference type="SAM" id="MobiDB-lite"/>
    </source>
</evidence>
<dbReference type="KEGG" id="nta:107770076"/>
<dbReference type="PaxDb" id="4097-A0A1S3XXZ6"/>
<dbReference type="OrthoDB" id="1913905at2759"/>
<gene>
    <name evidence="2" type="primary">LOC107770076</name>
</gene>
<feature type="compositionally biased region" description="Polar residues" evidence="1">
    <location>
        <begin position="9"/>
        <end position="22"/>
    </location>
</feature>
<dbReference type="STRING" id="4097.A0A1S3XXZ6"/>
<proteinExistence type="predicted"/>
<accession>A0A1S3XXZ6</accession>
<feature type="region of interest" description="Disordered" evidence="1">
    <location>
        <begin position="59"/>
        <end position="88"/>
    </location>
</feature>
<organism evidence="2">
    <name type="scientific">Nicotiana tabacum</name>
    <name type="common">Common tobacco</name>
    <dbReference type="NCBI Taxonomy" id="4097"/>
    <lineage>
        <taxon>Eukaryota</taxon>
        <taxon>Viridiplantae</taxon>
        <taxon>Streptophyta</taxon>
        <taxon>Embryophyta</taxon>
        <taxon>Tracheophyta</taxon>
        <taxon>Spermatophyta</taxon>
        <taxon>Magnoliopsida</taxon>
        <taxon>eudicotyledons</taxon>
        <taxon>Gunneridae</taxon>
        <taxon>Pentapetalae</taxon>
        <taxon>asterids</taxon>
        <taxon>lamiids</taxon>
        <taxon>Solanales</taxon>
        <taxon>Solanaceae</taxon>
        <taxon>Nicotianoideae</taxon>
        <taxon>Nicotianeae</taxon>
        <taxon>Nicotiana</taxon>
    </lineage>
</organism>
<dbReference type="AlphaFoldDB" id="A0A1S3XXZ6"/>
<protein>
    <submittedName>
        <fullName evidence="2">Uncharacterized protein</fullName>
    </submittedName>
</protein>
<dbReference type="OMA" id="NSSANWW"/>
<sequence length="134" mass="14396">MATPFSAPILSSTSPALSSNRVNPDLAHQKPTPGSSSSASWWTPLFGWSSEPDYIGNTGSNISSSAIKTGPSKEVLAKNTDPETGRCRSKFRPGCFTEDKAKELRKMTTQSSNFHDVMYHSAIASRLASDVSGR</sequence>
<name>A0A1S3XXZ6_TOBAC</name>
<dbReference type="PANTHER" id="PTHR34198:SF24">
    <property type="entry name" value="DUF4005 DOMAIN-CONTAINING PROTEIN"/>
    <property type="match status" value="1"/>
</dbReference>
<feature type="compositionally biased region" description="Polar residues" evidence="1">
    <location>
        <begin position="32"/>
        <end position="41"/>
    </location>
</feature>
<reference evidence="2" key="1">
    <citation type="submission" date="2025-08" db="UniProtKB">
        <authorList>
            <consortium name="RefSeq"/>
        </authorList>
    </citation>
    <scope>IDENTIFICATION</scope>
</reference>
<dbReference type="PANTHER" id="PTHR34198">
    <property type="entry name" value="OS01G0175100 PROTEIN"/>
    <property type="match status" value="1"/>
</dbReference>
<evidence type="ECO:0000313" key="2">
    <source>
        <dbReference type="RefSeq" id="XP_016444826.1"/>
    </source>
</evidence>
<feature type="region of interest" description="Disordered" evidence="1">
    <location>
        <begin position="1"/>
        <end position="41"/>
    </location>
</feature>
<dbReference type="RefSeq" id="XP_016444826.1">
    <property type="nucleotide sequence ID" value="XM_016589340.1"/>
</dbReference>